<proteinExistence type="inferred from homology"/>
<dbReference type="Pfam" id="PF11838">
    <property type="entry name" value="ERAP1_C"/>
    <property type="match status" value="1"/>
</dbReference>
<gene>
    <name evidence="4" type="primary">LOC112452286</name>
</gene>
<evidence type="ECO:0000259" key="2">
    <source>
        <dbReference type="Pfam" id="PF11838"/>
    </source>
</evidence>
<evidence type="ECO:0000313" key="3">
    <source>
        <dbReference type="Proteomes" id="UP000504618"/>
    </source>
</evidence>
<feature type="domain" description="ERAP1-like C-terminal" evidence="2">
    <location>
        <begin position="94"/>
        <end position="390"/>
    </location>
</feature>
<dbReference type="GO" id="GO:0005615">
    <property type="term" value="C:extracellular space"/>
    <property type="evidence" value="ECO:0007669"/>
    <property type="project" value="TreeGrafter"/>
</dbReference>
<name>A0A6J1PFG2_9HYME</name>
<dbReference type="Gene3D" id="2.60.40.1910">
    <property type="match status" value="1"/>
</dbReference>
<organism evidence="3 4">
    <name type="scientific">Temnothorax curvispinosus</name>
    <dbReference type="NCBI Taxonomy" id="300111"/>
    <lineage>
        <taxon>Eukaryota</taxon>
        <taxon>Metazoa</taxon>
        <taxon>Ecdysozoa</taxon>
        <taxon>Arthropoda</taxon>
        <taxon>Hexapoda</taxon>
        <taxon>Insecta</taxon>
        <taxon>Pterygota</taxon>
        <taxon>Neoptera</taxon>
        <taxon>Endopterygota</taxon>
        <taxon>Hymenoptera</taxon>
        <taxon>Apocrita</taxon>
        <taxon>Aculeata</taxon>
        <taxon>Formicoidea</taxon>
        <taxon>Formicidae</taxon>
        <taxon>Myrmicinae</taxon>
        <taxon>Temnothorax</taxon>
    </lineage>
</organism>
<dbReference type="PANTHER" id="PTHR11533">
    <property type="entry name" value="PROTEASE M1 ZINC METALLOPROTEASE"/>
    <property type="match status" value="1"/>
</dbReference>
<sequence>MQTAYEEQVPEIWPTINVKKIMDPWIKQKSFPMLSVQVNESYIEITNDGDWMIPLTKTTQKYLDFNYTSTIEWLNLGKNFHTIISPKLSLKDTWVIFNIQQTGYYRVNYNNENWLKIARYLNSKNYKKIHVLNRAQIIDDAFHLMIAKQLKFSIFCELSKYLSQETNYIAWYPMIKAIEYLSYLVPFFKGQPFKVVIVNQLRPLLDKIGYKEKSEDDDFIKCLRQEAVKWECVLGNFECKTEAVTKLKWHLEDSKNNTLLPWWRKWTYCDGLAVADDVTLWFYMKTFIDEKDTKMFKYLACSNKPIFILRTFIVMRSNPNRYFLISKNYVDLFHYIVMRHARNNTILDYILNNWDETKPKEISTITALIGIINNVYSGKQLDKIMTFVKNIKEILLTINVPPVIRNSIESRTQNCTECAKMVIDKIIQFQICSIQTKVNIRLSQIKRHIYSCGIMCI</sequence>
<dbReference type="PANTHER" id="PTHR11533:SF301">
    <property type="entry name" value="AMINOPEPTIDASE"/>
    <property type="match status" value="1"/>
</dbReference>
<dbReference type="GO" id="GO:0006508">
    <property type="term" value="P:proteolysis"/>
    <property type="evidence" value="ECO:0007669"/>
    <property type="project" value="TreeGrafter"/>
</dbReference>
<protein>
    <submittedName>
        <fullName evidence="4">Aminopeptidase N-like</fullName>
    </submittedName>
</protein>
<reference evidence="4" key="1">
    <citation type="submission" date="2025-08" db="UniProtKB">
        <authorList>
            <consortium name="RefSeq"/>
        </authorList>
    </citation>
    <scope>IDENTIFICATION</scope>
    <source>
        <tissue evidence="4">Whole body</tissue>
    </source>
</reference>
<dbReference type="GO" id="GO:0016020">
    <property type="term" value="C:membrane"/>
    <property type="evidence" value="ECO:0007669"/>
    <property type="project" value="TreeGrafter"/>
</dbReference>
<dbReference type="GO" id="GO:0005737">
    <property type="term" value="C:cytoplasm"/>
    <property type="evidence" value="ECO:0007669"/>
    <property type="project" value="TreeGrafter"/>
</dbReference>
<dbReference type="RefSeq" id="XP_024868173.1">
    <property type="nucleotide sequence ID" value="XM_025012405.1"/>
</dbReference>
<dbReference type="GeneID" id="112452286"/>
<dbReference type="OrthoDB" id="7535542at2759"/>
<dbReference type="InterPro" id="IPR024571">
    <property type="entry name" value="ERAP1-like_C_dom"/>
</dbReference>
<dbReference type="Proteomes" id="UP000504618">
    <property type="component" value="Unplaced"/>
</dbReference>
<dbReference type="GO" id="GO:0070006">
    <property type="term" value="F:metalloaminopeptidase activity"/>
    <property type="evidence" value="ECO:0007669"/>
    <property type="project" value="TreeGrafter"/>
</dbReference>
<keyword evidence="3" id="KW-1185">Reference proteome</keyword>
<evidence type="ECO:0000256" key="1">
    <source>
        <dbReference type="ARBA" id="ARBA00010136"/>
    </source>
</evidence>
<dbReference type="GO" id="GO:0042277">
    <property type="term" value="F:peptide binding"/>
    <property type="evidence" value="ECO:0007669"/>
    <property type="project" value="TreeGrafter"/>
</dbReference>
<dbReference type="GO" id="GO:0043171">
    <property type="term" value="P:peptide catabolic process"/>
    <property type="evidence" value="ECO:0007669"/>
    <property type="project" value="TreeGrafter"/>
</dbReference>
<evidence type="ECO:0000313" key="4">
    <source>
        <dbReference type="RefSeq" id="XP_024868173.1"/>
    </source>
</evidence>
<dbReference type="Gene3D" id="1.25.50.20">
    <property type="match status" value="1"/>
</dbReference>
<dbReference type="InterPro" id="IPR050344">
    <property type="entry name" value="Peptidase_M1_aminopeptidases"/>
</dbReference>
<comment type="similarity">
    <text evidence="1">Belongs to the peptidase M1 family.</text>
</comment>
<dbReference type="AlphaFoldDB" id="A0A6J1PFG2"/>
<accession>A0A6J1PFG2</accession>
<dbReference type="GO" id="GO:0008270">
    <property type="term" value="F:zinc ion binding"/>
    <property type="evidence" value="ECO:0007669"/>
    <property type="project" value="TreeGrafter"/>
</dbReference>